<dbReference type="Proteomes" id="UP000037397">
    <property type="component" value="Unassembled WGS sequence"/>
</dbReference>
<proteinExistence type="predicted"/>
<accession>A0A0L6CIN6</accession>
<dbReference type="AlphaFoldDB" id="A0A0L6CIN6"/>
<sequence length="111" mass="12459">MSRIYHLAEPDDWRAAQETGSYETSTRGRSLADEGFIHASTEHQWPQVRRRFYADVADPLLLLEIDPDRLTSQLIREPVAEAGGEVFPHIYGPLNTDAVLAVHEVEPPHAG</sequence>
<dbReference type="SUPFAM" id="SSF56399">
    <property type="entry name" value="ADP-ribosylation"/>
    <property type="match status" value="1"/>
</dbReference>
<keyword evidence="2" id="KW-1185">Reference proteome</keyword>
<reference evidence="2" key="1">
    <citation type="submission" date="2015-03" db="EMBL/GenBank/DDBJ databases">
        <title>Luteipulveratus halotolerans sp. nov., a novel actinobacterium (Dermacoccaceae) from Sarawak, Malaysia.</title>
        <authorList>
            <person name="Juboi H."/>
            <person name="Basik A."/>
            <person name="Shamsul S.S."/>
            <person name="Arnold P."/>
            <person name="Schmitt E.K."/>
            <person name="Sanglier J.-J."/>
            <person name="Yeo T."/>
        </authorList>
    </citation>
    <scope>NUCLEOTIDE SEQUENCE [LARGE SCALE GENOMIC DNA]</scope>
    <source>
        <strain evidence="2">C296001</strain>
    </source>
</reference>
<dbReference type="PANTHER" id="PTHR34129">
    <property type="entry name" value="BLR1139 PROTEIN"/>
    <property type="match status" value="1"/>
</dbReference>
<gene>
    <name evidence="1" type="ORF">VV01_09780</name>
</gene>
<organism evidence="1 2">
    <name type="scientific">Luteipulveratus halotolerans</name>
    <dbReference type="NCBI Taxonomy" id="1631356"/>
    <lineage>
        <taxon>Bacteria</taxon>
        <taxon>Bacillati</taxon>
        <taxon>Actinomycetota</taxon>
        <taxon>Actinomycetes</taxon>
        <taxon>Micrococcales</taxon>
        <taxon>Dermacoccaceae</taxon>
        <taxon>Luteipulveratus</taxon>
    </lineage>
</organism>
<dbReference type="RefSeq" id="WP_050669719.1">
    <property type="nucleotide sequence ID" value="NZ_LAIR01000002.1"/>
</dbReference>
<evidence type="ECO:0008006" key="3">
    <source>
        <dbReference type="Google" id="ProtNLM"/>
    </source>
</evidence>
<name>A0A0L6CIN6_9MICO</name>
<dbReference type="InterPro" id="IPR009297">
    <property type="entry name" value="DUF952"/>
</dbReference>
<dbReference type="EMBL" id="LAIR01000002">
    <property type="protein sequence ID" value="KNX37373.1"/>
    <property type="molecule type" value="Genomic_DNA"/>
</dbReference>
<dbReference type="Gene3D" id="3.20.170.20">
    <property type="entry name" value="Protein of unknown function DUF952"/>
    <property type="match status" value="1"/>
</dbReference>
<protein>
    <recommendedName>
        <fullName evidence="3">Glutathione S-transferase</fullName>
    </recommendedName>
</protein>
<dbReference type="OrthoDB" id="5638018at2"/>
<evidence type="ECO:0000313" key="1">
    <source>
        <dbReference type="EMBL" id="KNX37373.1"/>
    </source>
</evidence>
<dbReference type="Pfam" id="PF06108">
    <property type="entry name" value="DUF952"/>
    <property type="match status" value="1"/>
</dbReference>
<dbReference type="PANTHER" id="PTHR34129:SF1">
    <property type="entry name" value="DUF952 DOMAIN-CONTAINING PROTEIN"/>
    <property type="match status" value="1"/>
</dbReference>
<comment type="caution">
    <text evidence="1">The sequence shown here is derived from an EMBL/GenBank/DDBJ whole genome shotgun (WGS) entry which is preliminary data.</text>
</comment>
<evidence type="ECO:0000313" key="2">
    <source>
        <dbReference type="Proteomes" id="UP000037397"/>
    </source>
</evidence>